<keyword evidence="2" id="KW-0812">Transmembrane</keyword>
<dbReference type="EMBL" id="JAVHNS010000010">
    <property type="protein sequence ID" value="KAK6341970.1"/>
    <property type="molecule type" value="Genomic_DNA"/>
</dbReference>
<evidence type="ECO:0000256" key="2">
    <source>
        <dbReference type="SAM" id="Phobius"/>
    </source>
</evidence>
<reference evidence="3 4" key="1">
    <citation type="submission" date="2019-10" db="EMBL/GenBank/DDBJ databases">
        <authorList>
            <person name="Palmer J.M."/>
        </authorList>
    </citation>
    <scope>NUCLEOTIDE SEQUENCE [LARGE SCALE GENOMIC DNA]</scope>
    <source>
        <strain evidence="3 4">TWF730</strain>
    </source>
</reference>
<feature type="compositionally biased region" description="Low complexity" evidence="1">
    <location>
        <begin position="51"/>
        <end position="61"/>
    </location>
</feature>
<keyword evidence="2" id="KW-1133">Transmembrane helix</keyword>
<proteinExistence type="predicted"/>
<feature type="transmembrane region" description="Helical" evidence="2">
    <location>
        <begin position="315"/>
        <end position="336"/>
    </location>
</feature>
<accession>A0AAV9UM74</accession>
<feature type="transmembrane region" description="Helical" evidence="2">
    <location>
        <begin position="93"/>
        <end position="113"/>
    </location>
</feature>
<evidence type="ECO:0000313" key="3">
    <source>
        <dbReference type="EMBL" id="KAK6341970.1"/>
    </source>
</evidence>
<protein>
    <submittedName>
        <fullName evidence="3">Uncharacterized protein</fullName>
    </submittedName>
</protein>
<evidence type="ECO:0000256" key="1">
    <source>
        <dbReference type="SAM" id="MobiDB-lite"/>
    </source>
</evidence>
<sequence>MMQLLPDTDPELDSSQADSIIFTPVASDSDFDELLESDSLGDRSTTSTVPTQNFSQNSQSSTTSYYGVRKITEGSRRDMMEGYSKDTSFQLKILLWASIPLSVITTLLAMGWYLDPPSFYQYGCQLYSEDPAWGTTSKDYTAPYGPSPVCFTNPGLRLLRKRKILSKTICPSYYSSLNTNTWMSGQDRVQWPEYPIQIWLVYIYSFRSILYYGGLIFGAIILFDVAFLGTLSRLAKKKWTIRNSALRDLEPIALVAFVGSTPWESILPYFFGVTSIIDNVDRKDISFAVQYFIASWVCLRRLTVEKRGDSLFWKGFWLLYSASCVVALGLTVYMYIARGREFDMAKFKLEVKPE</sequence>
<name>A0AAV9UM74_9PEZI</name>
<dbReference type="Proteomes" id="UP001373714">
    <property type="component" value="Unassembled WGS sequence"/>
</dbReference>
<feature type="transmembrane region" description="Helical" evidence="2">
    <location>
        <begin position="252"/>
        <end position="273"/>
    </location>
</feature>
<dbReference type="AlphaFoldDB" id="A0AAV9UM74"/>
<keyword evidence="4" id="KW-1185">Reference proteome</keyword>
<comment type="caution">
    <text evidence="3">The sequence shown here is derived from an EMBL/GenBank/DDBJ whole genome shotgun (WGS) entry which is preliminary data.</text>
</comment>
<feature type="region of interest" description="Disordered" evidence="1">
    <location>
        <begin position="38"/>
        <end position="61"/>
    </location>
</feature>
<organism evidence="3 4">
    <name type="scientific">Orbilia blumenaviensis</name>
    <dbReference type="NCBI Taxonomy" id="1796055"/>
    <lineage>
        <taxon>Eukaryota</taxon>
        <taxon>Fungi</taxon>
        <taxon>Dikarya</taxon>
        <taxon>Ascomycota</taxon>
        <taxon>Pezizomycotina</taxon>
        <taxon>Orbiliomycetes</taxon>
        <taxon>Orbiliales</taxon>
        <taxon>Orbiliaceae</taxon>
        <taxon>Orbilia</taxon>
    </lineage>
</organism>
<feature type="transmembrane region" description="Helical" evidence="2">
    <location>
        <begin position="209"/>
        <end position="231"/>
    </location>
</feature>
<keyword evidence="2" id="KW-0472">Membrane</keyword>
<gene>
    <name evidence="3" type="ORF">TWF730_001453</name>
</gene>
<evidence type="ECO:0000313" key="4">
    <source>
        <dbReference type="Proteomes" id="UP001373714"/>
    </source>
</evidence>